<dbReference type="AlphaFoldDB" id="A0A0E9Q2Y5"/>
<accession>A0A0E9Q2Y5</accession>
<dbReference type="EMBL" id="GBXM01098104">
    <property type="protein sequence ID" value="JAH10473.1"/>
    <property type="molecule type" value="Transcribed_RNA"/>
</dbReference>
<organism evidence="1">
    <name type="scientific">Anguilla anguilla</name>
    <name type="common">European freshwater eel</name>
    <name type="synonym">Muraena anguilla</name>
    <dbReference type="NCBI Taxonomy" id="7936"/>
    <lineage>
        <taxon>Eukaryota</taxon>
        <taxon>Metazoa</taxon>
        <taxon>Chordata</taxon>
        <taxon>Craniata</taxon>
        <taxon>Vertebrata</taxon>
        <taxon>Euteleostomi</taxon>
        <taxon>Actinopterygii</taxon>
        <taxon>Neopterygii</taxon>
        <taxon>Teleostei</taxon>
        <taxon>Anguilliformes</taxon>
        <taxon>Anguillidae</taxon>
        <taxon>Anguilla</taxon>
    </lineage>
</organism>
<name>A0A0E9Q2Y5_ANGAN</name>
<proteinExistence type="predicted"/>
<reference evidence="1" key="2">
    <citation type="journal article" date="2015" name="Fish Shellfish Immunol.">
        <title>Early steps in the European eel (Anguilla anguilla)-Vibrio vulnificus interaction in the gills: Role of the RtxA13 toxin.</title>
        <authorList>
            <person name="Callol A."/>
            <person name="Pajuelo D."/>
            <person name="Ebbesson L."/>
            <person name="Teles M."/>
            <person name="MacKenzie S."/>
            <person name="Amaro C."/>
        </authorList>
    </citation>
    <scope>NUCLEOTIDE SEQUENCE</scope>
</reference>
<sequence length="23" mass="2490">MAVVGLLLLTGLNERLMKVCVCN</sequence>
<protein>
    <submittedName>
        <fullName evidence="1">Uncharacterized protein</fullName>
    </submittedName>
</protein>
<evidence type="ECO:0000313" key="1">
    <source>
        <dbReference type="EMBL" id="JAH10473.1"/>
    </source>
</evidence>
<reference evidence="1" key="1">
    <citation type="submission" date="2014-11" db="EMBL/GenBank/DDBJ databases">
        <authorList>
            <person name="Amaro Gonzalez C."/>
        </authorList>
    </citation>
    <scope>NUCLEOTIDE SEQUENCE</scope>
</reference>